<dbReference type="CDD" id="cd05155">
    <property type="entry name" value="APH_ChoK_like_1"/>
    <property type="match status" value="1"/>
</dbReference>
<dbReference type="Gene3D" id="3.30.200.20">
    <property type="entry name" value="Phosphorylase Kinase, domain 1"/>
    <property type="match status" value="1"/>
</dbReference>
<reference evidence="2" key="1">
    <citation type="submission" date="2024-01" db="EMBL/GenBank/DDBJ databases">
        <title>Bank of Algae and Cyanobacteria of the Azores (BACA) strain genomes.</title>
        <authorList>
            <person name="Luz R."/>
            <person name="Cordeiro R."/>
            <person name="Fonseca A."/>
            <person name="Goncalves V."/>
        </authorList>
    </citation>
    <scope>NUCLEOTIDE SEQUENCE</scope>
    <source>
        <strain evidence="2">BACA0141</strain>
    </source>
</reference>
<dbReference type="Proteomes" id="UP001333818">
    <property type="component" value="Unassembled WGS sequence"/>
</dbReference>
<gene>
    <name evidence="2" type="ORF">V2H45_10465</name>
</gene>
<accession>A0AAW9PYY9</accession>
<name>A0AAW9PYY9_9CYAN</name>
<dbReference type="RefSeq" id="WP_330483597.1">
    <property type="nucleotide sequence ID" value="NZ_JAZBJZ010000034.1"/>
</dbReference>
<feature type="domain" description="Aminoglycoside phosphotransferase" evidence="1">
    <location>
        <begin position="44"/>
        <end position="255"/>
    </location>
</feature>
<dbReference type="EMBL" id="JAZBJZ010000034">
    <property type="protein sequence ID" value="MEE3717169.1"/>
    <property type="molecule type" value="Genomic_DNA"/>
</dbReference>
<dbReference type="Pfam" id="PF01636">
    <property type="entry name" value="APH"/>
    <property type="match status" value="1"/>
</dbReference>
<dbReference type="PANTHER" id="PTHR21310">
    <property type="entry name" value="AMINOGLYCOSIDE PHOSPHOTRANSFERASE-RELATED-RELATED"/>
    <property type="match status" value="1"/>
</dbReference>
<proteinExistence type="predicted"/>
<dbReference type="AlphaFoldDB" id="A0AAW9PYY9"/>
<dbReference type="SUPFAM" id="SSF56112">
    <property type="entry name" value="Protein kinase-like (PK-like)"/>
    <property type="match status" value="1"/>
</dbReference>
<evidence type="ECO:0000259" key="1">
    <source>
        <dbReference type="Pfam" id="PF01636"/>
    </source>
</evidence>
<evidence type="ECO:0000313" key="2">
    <source>
        <dbReference type="EMBL" id="MEE3717169.1"/>
    </source>
</evidence>
<organism evidence="2 3">
    <name type="scientific">Tumidithrix elongata BACA0141</name>
    <dbReference type="NCBI Taxonomy" id="2716417"/>
    <lineage>
        <taxon>Bacteria</taxon>
        <taxon>Bacillati</taxon>
        <taxon>Cyanobacteriota</taxon>
        <taxon>Cyanophyceae</taxon>
        <taxon>Pseudanabaenales</taxon>
        <taxon>Pseudanabaenaceae</taxon>
        <taxon>Tumidithrix</taxon>
        <taxon>Tumidithrix elongata</taxon>
    </lineage>
</organism>
<protein>
    <submittedName>
        <fullName evidence="2">Aminoglycoside phosphotransferase family protein</fullName>
        <ecNumber evidence="2">2.7.-.-</ecNumber>
    </submittedName>
</protein>
<keyword evidence="3" id="KW-1185">Reference proteome</keyword>
<sequence>MQVQKNLSSSGMPVSELQIDADLVRSLLEVQHPDLAHLPIHLMDSGWDNVMFRLGDELVVRLPRRKIAATPIANEQTWLPRLADRLPIPVPKPFRIGKSAKNYPWRWSVLPWISGKTADREEPHPNQAKHFAAFLRSLHIPAPFDAPSNPFRGVPLMQRAASVEERMQRLEASNYPLPQAIGHIWETALNAPIDVEAKWLHGDLHPRNILVEKGAISGIIDWGDMTSGDIATDLAAIWMLFGDRHTRQQAIAAYDVNISEATLQRAKGWAIFFGVVLLETGLVDNPRHEAIGEKTLHRVAEDG</sequence>
<evidence type="ECO:0000313" key="3">
    <source>
        <dbReference type="Proteomes" id="UP001333818"/>
    </source>
</evidence>
<dbReference type="InterPro" id="IPR002575">
    <property type="entry name" value="Aminoglycoside_PTrfase"/>
</dbReference>
<dbReference type="InterPro" id="IPR051678">
    <property type="entry name" value="AGP_Transferase"/>
</dbReference>
<dbReference type="EC" id="2.7.-.-" evidence="2"/>
<dbReference type="Gene3D" id="3.90.1200.10">
    <property type="match status" value="1"/>
</dbReference>
<comment type="caution">
    <text evidence="2">The sequence shown here is derived from an EMBL/GenBank/DDBJ whole genome shotgun (WGS) entry which is preliminary data.</text>
</comment>
<dbReference type="GO" id="GO:0016740">
    <property type="term" value="F:transferase activity"/>
    <property type="evidence" value="ECO:0007669"/>
    <property type="project" value="UniProtKB-KW"/>
</dbReference>
<dbReference type="InterPro" id="IPR011009">
    <property type="entry name" value="Kinase-like_dom_sf"/>
</dbReference>
<keyword evidence="2" id="KW-0808">Transferase</keyword>
<dbReference type="PANTHER" id="PTHR21310:SF42">
    <property type="entry name" value="BIFUNCTIONAL AAC_APH"/>
    <property type="match status" value="1"/>
</dbReference>